<evidence type="ECO:0000256" key="1">
    <source>
        <dbReference type="SAM" id="MobiDB-lite"/>
    </source>
</evidence>
<dbReference type="HOGENOM" id="CLU_2073421_0_0_1"/>
<keyword evidence="3" id="KW-1185">Reference proteome</keyword>
<accession>A0A0D0CFI6</accession>
<feature type="compositionally biased region" description="Low complexity" evidence="1">
    <location>
        <begin position="9"/>
        <end position="28"/>
    </location>
</feature>
<evidence type="ECO:0000313" key="3">
    <source>
        <dbReference type="Proteomes" id="UP000053593"/>
    </source>
</evidence>
<organism evidence="2 3">
    <name type="scientific">Collybiopsis luxurians FD-317 M1</name>
    <dbReference type="NCBI Taxonomy" id="944289"/>
    <lineage>
        <taxon>Eukaryota</taxon>
        <taxon>Fungi</taxon>
        <taxon>Dikarya</taxon>
        <taxon>Basidiomycota</taxon>
        <taxon>Agaricomycotina</taxon>
        <taxon>Agaricomycetes</taxon>
        <taxon>Agaricomycetidae</taxon>
        <taxon>Agaricales</taxon>
        <taxon>Marasmiineae</taxon>
        <taxon>Omphalotaceae</taxon>
        <taxon>Collybiopsis</taxon>
        <taxon>Collybiopsis luxurians</taxon>
    </lineage>
</organism>
<dbReference type="Proteomes" id="UP000053593">
    <property type="component" value="Unassembled WGS sequence"/>
</dbReference>
<gene>
    <name evidence="2" type="ORF">GYMLUDRAFT_243540</name>
</gene>
<protein>
    <submittedName>
        <fullName evidence="2">Uncharacterized protein</fullName>
    </submittedName>
</protein>
<proteinExistence type="predicted"/>
<dbReference type="EMBL" id="KN834771">
    <property type="protein sequence ID" value="KIK61359.1"/>
    <property type="molecule type" value="Genomic_DNA"/>
</dbReference>
<dbReference type="AlphaFoldDB" id="A0A0D0CFI6"/>
<evidence type="ECO:0000313" key="2">
    <source>
        <dbReference type="EMBL" id="KIK61359.1"/>
    </source>
</evidence>
<reference evidence="2 3" key="1">
    <citation type="submission" date="2014-04" db="EMBL/GenBank/DDBJ databases">
        <title>Evolutionary Origins and Diversification of the Mycorrhizal Mutualists.</title>
        <authorList>
            <consortium name="DOE Joint Genome Institute"/>
            <consortium name="Mycorrhizal Genomics Consortium"/>
            <person name="Kohler A."/>
            <person name="Kuo A."/>
            <person name="Nagy L.G."/>
            <person name="Floudas D."/>
            <person name="Copeland A."/>
            <person name="Barry K.W."/>
            <person name="Cichocki N."/>
            <person name="Veneault-Fourrey C."/>
            <person name="LaButti K."/>
            <person name="Lindquist E.A."/>
            <person name="Lipzen A."/>
            <person name="Lundell T."/>
            <person name="Morin E."/>
            <person name="Murat C."/>
            <person name="Riley R."/>
            <person name="Ohm R."/>
            <person name="Sun H."/>
            <person name="Tunlid A."/>
            <person name="Henrissat B."/>
            <person name="Grigoriev I.V."/>
            <person name="Hibbett D.S."/>
            <person name="Martin F."/>
        </authorList>
    </citation>
    <scope>NUCLEOTIDE SEQUENCE [LARGE SCALE GENOMIC DNA]</scope>
    <source>
        <strain evidence="2 3">FD-317 M1</strain>
    </source>
</reference>
<sequence>MAAPSLSVSSPAFTPSATSTRATPTTSTFPFNLLTTATITIPPAHSSYLKHHFPSMVQSSSYGLHKLPRNLKIKKVKWNSTSMSTGVALLAQVSLEEADAEGTDVPMSEGAGEGREIK</sequence>
<name>A0A0D0CFI6_9AGAR</name>
<feature type="region of interest" description="Disordered" evidence="1">
    <location>
        <begin position="1"/>
        <end position="28"/>
    </location>
</feature>
<feature type="region of interest" description="Disordered" evidence="1">
    <location>
        <begin position="99"/>
        <end position="118"/>
    </location>
</feature>